<dbReference type="EMBL" id="KZ303843">
    <property type="protein sequence ID" value="PHZ16442.1"/>
    <property type="molecule type" value="Genomic_DNA"/>
</dbReference>
<dbReference type="InterPro" id="IPR057978">
    <property type="entry name" value="TPR_DAAF5"/>
</dbReference>
<dbReference type="PANTHER" id="PTHR16216:SF2">
    <property type="entry name" value="DYNEIN AXONEMAL ASSEMBLY FACTOR 5"/>
    <property type="match status" value="1"/>
</dbReference>
<dbReference type="STRING" id="1340429.A0A2G4T604"/>
<dbReference type="SUPFAM" id="SSF48371">
    <property type="entry name" value="ARM repeat"/>
    <property type="match status" value="1"/>
</dbReference>
<feature type="domain" description="Dynein axonemal assembly factor 5 TPR repeats" evidence="1">
    <location>
        <begin position="25"/>
        <end position="296"/>
    </location>
</feature>
<proteinExistence type="predicted"/>
<keyword evidence="3" id="KW-1185">Reference proteome</keyword>
<evidence type="ECO:0000259" key="1">
    <source>
        <dbReference type="Pfam" id="PF25757"/>
    </source>
</evidence>
<reference evidence="2 3" key="1">
    <citation type="journal article" date="2016" name="Proc. Natl. Acad. Sci. U.S.A.">
        <title>Lipid metabolic changes in an early divergent fungus govern the establishment of a mutualistic symbiosis with endobacteria.</title>
        <authorList>
            <person name="Lastovetsky O.A."/>
            <person name="Gaspar M.L."/>
            <person name="Mondo S.J."/>
            <person name="LaButti K.M."/>
            <person name="Sandor L."/>
            <person name="Grigoriev I.V."/>
            <person name="Henry S.A."/>
            <person name="Pawlowska T.E."/>
        </authorList>
    </citation>
    <scope>NUCLEOTIDE SEQUENCE [LARGE SCALE GENOMIC DNA]</scope>
    <source>
        <strain evidence="2 3">ATCC 52813</strain>
    </source>
</reference>
<dbReference type="PANTHER" id="PTHR16216">
    <property type="entry name" value="DYNEIN ASSEMBLY FACTOR 5, AXONEMAL"/>
    <property type="match status" value="1"/>
</dbReference>
<evidence type="ECO:0000313" key="3">
    <source>
        <dbReference type="Proteomes" id="UP000242254"/>
    </source>
</evidence>
<dbReference type="Gene3D" id="1.25.10.10">
    <property type="entry name" value="Leucine-rich Repeat Variant"/>
    <property type="match status" value="1"/>
</dbReference>
<name>A0A2G4T604_RHIZD</name>
<evidence type="ECO:0000313" key="2">
    <source>
        <dbReference type="EMBL" id="PHZ16442.1"/>
    </source>
</evidence>
<dbReference type="Pfam" id="PF25757">
    <property type="entry name" value="TPR_DNAAF5"/>
    <property type="match status" value="1"/>
</dbReference>
<dbReference type="RefSeq" id="XP_023470150.1">
    <property type="nucleotide sequence ID" value="XM_023611877.1"/>
</dbReference>
<sequence length="497" mass="56139">MATEIEEINNTVSPYFSVLEDTSAKDRPAKRRAIDGIKKSYSQVKSPSVANGLIENTTYSLLICVKSEIESVRETSVHILKSLIAINDKEPIQETTLVTILKAADKRLDQSIEHTEEIRVVWMELVIMLLELQSSNIKAAHFMDILQTAVKDPFSEVQKLASNLLCLFTIKYPKMVDYACNRMIEYVILLLLHKHTTIRSSGIKAMEAVLLTCAKGFHLLFEYNEDLDKQPIIPSLIYDPSALVRQQLFTTLGNLLCEWSPRDRYEHGDKILPVILSGAFDELPAVESACQSALTRVADICVHDLHDAEILKEIPIDASVRKTIGLKHLVHICYDGSLNYLLDKSTDFVVSRQITNLSALKLFLEYASADDLVRTFDKLMNCLVLVFSSSHAADSDVFEILSIISNQLHVIDIYLDILLPKLDPWYLNEEISNFPAEVVITTVITFLEYLITVTEVSAHSTDRIKKALQRPHFENYKNRLSSKTKQSIAALNENVVL</sequence>
<dbReference type="AlphaFoldDB" id="A0A2G4T604"/>
<organism evidence="2 3">
    <name type="scientific">Rhizopus microsporus ATCC 52813</name>
    <dbReference type="NCBI Taxonomy" id="1340429"/>
    <lineage>
        <taxon>Eukaryota</taxon>
        <taxon>Fungi</taxon>
        <taxon>Fungi incertae sedis</taxon>
        <taxon>Mucoromycota</taxon>
        <taxon>Mucoromycotina</taxon>
        <taxon>Mucoromycetes</taxon>
        <taxon>Mucorales</taxon>
        <taxon>Mucorineae</taxon>
        <taxon>Rhizopodaceae</taxon>
        <taxon>Rhizopus</taxon>
    </lineage>
</organism>
<protein>
    <recommendedName>
        <fullName evidence="1">Dynein axonemal assembly factor 5 TPR repeats domain-containing protein</fullName>
    </recommendedName>
</protein>
<dbReference type="InterPro" id="IPR011989">
    <property type="entry name" value="ARM-like"/>
</dbReference>
<dbReference type="GeneID" id="35442866"/>
<dbReference type="InterPro" id="IPR052623">
    <property type="entry name" value="DAAF5"/>
</dbReference>
<dbReference type="InterPro" id="IPR016024">
    <property type="entry name" value="ARM-type_fold"/>
</dbReference>
<accession>A0A2G4T604</accession>
<gene>
    <name evidence="2" type="ORF">RHIMIDRAFT_266121</name>
</gene>
<dbReference type="Proteomes" id="UP000242254">
    <property type="component" value="Unassembled WGS sequence"/>
</dbReference>